<organism evidence="3">
    <name type="scientific">Aspergillus niger</name>
    <dbReference type="NCBI Taxonomy" id="5061"/>
    <lineage>
        <taxon>Eukaryota</taxon>
        <taxon>Fungi</taxon>
        <taxon>Dikarya</taxon>
        <taxon>Ascomycota</taxon>
        <taxon>Pezizomycotina</taxon>
        <taxon>Eurotiomycetes</taxon>
        <taxon>Eurotiomycetidae</taxon>
        <taxon>Eurotiales</taxon>
        <taxon>Aspergillaceae</taxon>
        <taxon>Aspergillus</taxon>
        <taxon>Aspergillus subgen. Circumdati</taxon>
    </lineage>
</organism>
<dbReference type="RefSeq" id="XP_059605433.1">
    <property type="nucleotide sequence ID" value="XM_059750000.1"/>
</dbReference>
<feature type="chain" id="PRO_5044774700" evidence="2">
    <location>
        <begin position="17"/>
        <end position="192"/>
    </location>
</feature>
<keyword evidence="2" id="KW-0732">Signal</keyword>
<dbReference type="VEuPathDB" id="FungiDB:An11g00360"/>
<dbReference type="AlphaFoldDB" id="A0AAJ8E2X5"/>
<proteinExistence type="predicted"/>
<evidence type="ECO:0000313" key="3">
    <source>
        <dbReference type="RefSeq" id="XP_059605433.1"/>
    </source>
</evidence>
<name>A0AAJ8E2X5_ASPNG</name>
<evidence type="ECO:0000256" key="1">
    <source>
        <dbReference type="SAM" id="MobiDB-lite"/>
    </source>
</evidence>
<feature type="region of interest" description="Disordered" evidence="1">
    <location>
        <begin position="166"/>
        <end position="192"/>
    </location>
</feature>
<reference evidence="3" key="1">
    <citation type="submission" date="2025-02" db="EMBL/GenBank/DDBJ databases">
        <authorList>
            <consortium name="NCBI Genome Project"/>
        </authorList>
    </citation>
    <scope>NUCLEOTIDE SEQUENCE</scope>
</reference>
<accession>A0AAJ8E2X5</accession>
<evidence type="ECO:0000256" key="2">
    <source>
        <dbReference type="SAM" id="SignalP"/>
    </source>
</evidence>
<feature type="signal peptide" evidence="2">
    <location>
        <begin position="1"/>
        <end position="16"/>
    </location>
</feature>
<sequence>MKFFSIATLLAATAVAGVVPQNYQWISHNDRSESGLTRSHAQNACGTNNVRCCQGFSPEHGLSRQDESRFRAGLGEGIPGELQGGNNCGPCGNDEGSRSVACCSEGSDDFIGVEDVLLIFTMFEAKHAQSSQHSLNLLSHNRSFLSLICWLIRVEWFLAGSRQFSHPASTGRDPVPRDPGFSSFPAPPTCLL</sequence>
<protein>
    <submittedName>
        <fullName evidence="3">Uncharacterized protein</fullName>
    </submittedName>
</protein>
<reference evidence="3" key="2">
    <citation type="submission" date="2025-08" db="UniProtKB">
        <authorList>
            <consortium name="RefSeq"/>
        </authorList>
    </citation>
    <scope>IDENTIFICATION</scope>
</reference>
<dbReference type="GeneID" id="84592168"/>
<gene>
    <name evidence="3" type="ORF">An11g00360</name>
</gene>
<dbReference type="KEGG" id="ang:An11g00360"/>